<gene>
    <name evidence="1" type="ORF">IAD15_02460</name>
</gene>
<sequence>MIKEVLQETQPVFYQTLLSAFSQDKIPHAFLLTSQKGVDIHEIALFIAKCLICDQEVLACEACNDCRRIEEMNYIDLKYYNGKDESIKKRHIEQIQEEFSKSSVEGKAKIYILENIDNATPEAMNTLLKTLEEPVPGIYAILTCENMNRVLPTIISRCMVIHFRALSMKGLIDAVVAKGVKQEDANLLASIYDGAGKIIETANSELYQELKVEALNFIEDYFLKHDNLIINAQTHIFKNHKEKDEINLFLDLVMMGLRDVLYQSYGLTTLYCDHAKQFELYHQDPERLIQAIEQILYAKEQIRRNANVLLLMDSMMYHL</sequence>
<dbReference type="SUPFAM" id="SSF52540">
    <property type="entry name" value="P-loop containing nucleoside triphosphate hydrolases"/>
    <property type="match status" value="1"/>
</dbReference>
<dbReference type="AlphaFoldDB" id="A0A9D1HLK8"/>
<reference evidence="1" key="2">
    <citation type="journal article" date="2021" name="PeerJ">
        <title>Extensive microbial diversity within the chicken gut microbiome revealed by metagenomics and culture.</title>
        <authorList>
            <person name="Gilroy R."/>
            <person name="Ravi A."/>
            <person name="Getino M."/>
            <person name="Pursley I."/>
            <person name="Horton D.L."/>
            <person name="Alikhan N.F."/>
            <person name="Baker D."/>
            <person name="Gharbi K."/>
            <person name="Hall N."/>
            <person name="Watson M."/>
            <person name="Adriaenssens E.M."/>
            <person name="Foster-Nyarko E."/>
            <person name="Jarju S."/>
            <person name="Secka A."/>
            <person name="Antonio M."/>
            <person name="Oren A."/>
            <person name="Chaudhuri R.R."/>
            <person name="La Ragione R."/>
            <person name="Hildebrand F."/>
            <person name="Pallen M.J."/>
        </authorList>
    </citation>
    <scope>NUCLEOTIDE SEQUENCE</scope>
    <source>
        <strain evidence="1">CHK195-11698</strain>
    </source>
</reference>
<reference evidence="1" key="1">
    <citation type="submission" date="2020-10" db="EMBL/GenBank/DDBJ databases">
        <authorList>
            <person name="Gilroy R."/>
        </authorList>
    </citation>
    <scope>NUCLEOTIDE SEQUENCE</scope>
    <source>
        <strain evidence="1">CHK195-11698</strain>
    </source>
</reference>
<dbReference type="EMBL" id="DVMJ01000016">
    <property type="protein sequence ID" value="HIU12917.1"/>
    <property type="molecule type" value="Genomic_DNA"/>
</dbReference>
<dbReference type="GO" id="GO:0006261">
    <property type="term" value="P:DNA-templated DNA replication"/>
    <property type="evidence" value="ECO:0007669"/>
    <property type="project" value="TreeGrafter"/>
</dbReference>
<dbReference type="InterPro" id="IPR050238">
    <property type="entry name" value="DNA_Rep/Repair_Clamp_Loader"/>
</dbReference>
<dbReference type="InterPro" id="IPR027417">
    <property type="entry name" value="P-loop_NTPase"/>
</dbReference>
<organism evidence="1 2">
    <name type="scientific">Candidatus Fimiplasma intestinipullorum</name>
    <dbReference type="NCBI Taxonomy" id="2840825"/>
    <lineage>
        <taxon>Bacteria</taxon>
        <taxon>Bacillati</taxon>
        <taxon>Bacillota</taxon>
        <taxon>Clostridia</taxon>
        <taxon>Eubacteriales</taxon>
        <taxon>Candidatus Fimiplasma</taxon>
    </lineage>
</organism>
<evidence type="ECO:0000313" key="2">
    <source>
        <dbReference type="Proteomes" id="UP000824175"/>
    </source>
</evidence>
<comment type="caution">
    <text evidence="1">The sequence shown here is derived from an EMBL/GenBank/DDBJ whole genome shotgun (WGS) entry which is preliminary data.</text>
</comment>
<dbReference type="PANTHER" id="PTHR11669:SF8">
    <property type="entry name" value="DNA POLYMERASE III SUBUNIT DELTA"/>
    <property type="match status" value="1"/>
</dbReference>
<proteinExistence type="predicted"/>
<dbReference type="Gene3D" id="3.40.50.300">
    <property type="entry name" value="P-loop containing nucleotide triphosphate hydrolases"/>
    <property type="match status" value="1"/>
</dbReference>
<evidence type="ECO:0008006" key="3">
    <source>
        <dbReference type="Google" id="ProtNLM"/>
    </source>
</evidence>
<dbReference type="Proteomes" id="UP000824175">
    <property type="component" value="Unassembled WGS sequence"/>
</dbReference>
<evidence type="ECO:0000313" key="1">
    <source>
        <dbReference type="EMBL" id="HIU12917.1"/>
    </source>
</evidence>
<dbReference type="PANTHER" id="PTHR11669">
    <property type="entry name" value="REPLICATION FACTOR C / DNA POLYMERASE III GAMMA-TAU SUBUNIT"/>
    <property type="match status" value="1"/>
</dbReference>
<name>A0A9D1HLK8_9FIRM</name>
<dbReference type="Pfam" id="PF13177">
    <property type="entry name" value="DNA_pol3_delta2"/>
    <property type="match status" value="1"/>
</dbReference>
<protein>
    <recommendedName>
        <fullName evidence="3">DNA polymerase III subunit delta</fullName>
    </recommendedName>
</protein>
<accession>A0A9D1HLK8</accession>